<accession>A0A0F9AGJ8</accession>
<name>A0A0F9AGJ8_9ZZZZ</name>
<comment type="caution">
    <text evidence="1">The sequence shown here is derived from an EMBL/GenBank/DDBJ whole genome shotgun (WGS) entry which is preliminary data.</text>
</comment>
<sequence length="383" mass="42318">GIDIYCEDNLGVGGGDKDQWDELIIKSFNLTFTYEKKIDPFTTISWSQIGNQLSGANVQIAGATFNFKYKVDKLWPGSAPLSEIRFLIDGKIYSEETIKLSSATTIFQDAKNGSFDVTGFIDKDVNISVSIEVYLKDTFYLNEVITISFDEVYLNVSYILTYPDKETNLQLILNGVNKTADPVLEVIKDSILNITVKYSNGTGDHINGAVIYVSGDRLLTTLTENSSLEQYSISINVTENLLMGVNILAVEATFSDHETKFLNPRITVRKIQTEITSVSGTNSINIGSGEIATLEIVLNNSDYGGVIKGAYVIYTWEEGEGILEDLDDNGIYTSVLPSVPTGTYPIIISAFAGDDYNIENFQITLNVISYPGPDYSWLVYILV</sequence>
<dbReference type="AlphaFoldDB" id="A0A0F9AGJ8"/>
<organism evidence="1">
    <name type="scientific">marine sediment metagenome</name>
    <dbReference type="NCBI Taxonomy" id="412755"/>
    <lineage>
        <taxon>unclassified sequences</taxon>
        <taxon>metagenomes</taxon>
        <taxon>ecological metagenomes</taxon>
    </lineage>
</organism>
<protein>
    <submittedName>
        <fullName evidence="1">Uncharacterized protein</fullName>
    </submittedName>
</protein>
<feature type="non-terminal residue" evidence="1">
    <location>
        <position position="1"/>
    </location>
</feature>
<proteinExistence type="predicted"/>
<reference evidence="1" key="1">
    <citation type="journal article" date="2015" name="Nature">
        <title>Complex archaea that bridge the gap between prokaryotes and eukaryotes.</title>
        <authorList>
            <person name="Spang A."/>
            <person name="Saw J.H."/>
            <person name="Jorgensen S.L."/>
            <person name="Zaremba-Niedzwiedzka K."/>
            <person name="Martijn J."/>
            <person name="Lind A.E."/>
            <person name="van Eijk R."/>
            <person name="Schleper C."/>
            <person name="Guy L."/>
            <person name="Ettema T.J."/>
        </authorList>
    </citation>
    <scope>NUCLEOTIDE SEQUENCE</scope>
</reference>
<dbReference type="EMBL" id="LAZR01057801">
    <property type="protein sequence ID" value="KKK71301.1"/>
    <property type="molecule type" value="Genomic_DNA"/>
</dbReference>
<feature type="non-terminal residue" evidence="1">
    <location>
        <position position="383"/>
    </location>
</feature>
<gene>
    <name evidence="1" type="ORF">LCGC14_2915280</name>
</gene>
<evidence type="ECO:0000313" key="1">
    <source>
        <dbReference type="EMBL" id="KKK71301.1"/>
    </source>
</evidence>